<dbReference type="Proteomes" id="UP000887566">
    <property type="component" value="Unplaced"/>
</dbReference>
<evidence type="ECO:0000256" key="4">
    <source>
        <dbReference type="ARBA" id="ARBA00005975"/>
    </source>
</evidence>
<dbReference type="PANTHER" id="PTHR23292">
    <property type="entry name" value="LIPOPOLYSACCHARIDE-INDUCED TUMOR NECROSIS FACTOR-ALPHA FACTOR"/>
    <property type="match status" value="1"/>
</dbReference>
<evidence type="ECO:0000259" key="9">
    <source>
        <dbReference type="PROSITE" id="PS51837"/>
    </source>
</evidence>
<evidence type="ECO:0000256" key="6">
    <source>
        <dbReference type="ARBA" id="ARBA00022833"/>
    </source>
</evidence>
<keyword evidence="8" id="KW-0812">Transmembrane</keyword>
<keyword evidence="8" id="KW-1133">Transmembrane helix</keyword>
<evidence type="ECO:0000313" key="10">
    <source>
        <dbReference type="Proteomes" id="UP000887566"/>
    </source>
</evidence>
<dbReference type="PANTHER" id="PTHR23292:SF6">
    <property type="entry name" value="FI16602P1-RELATED"/>
    <property type="match status" value="1"/>
</dbReference>
<dbReference type="InterPro" id="IPR037519">
    <property type="entry name" value="LITAF_fam"/>
</dbReference>
<keyword evidence="7 8" id="KW-0472">Membrane</keyword>
<dbReference type="GO" id="GO:0005765">
    <property type="term" value="C:lysosomal membrane"/>
    <property type="evidence" value="ECO:0007669"/>
    <property type="project" value="UniProtKB-SubCell"/>
</dbReference>
<feature type="domain" description="LITAF" evidence="9">
    <location>
        <begin position="18"/>
        <end position="102"/>
    </location>
</feature>
<dbReference type="GO" id="GO:0008270">
    <property type="term" value="F:zinc ion binding"/>
    <property type="evidence" value="ECO:0007669"/>
    <property type="project" value="TreeGrafter"/>
</dbReference>
<organism evidence="10 11">
    <name type="scientific">Plectus sambesii</name>
    <dbReference type="NCBI Taxonomy" id="2011161"/>
    <lineage>
        <taxon>Eukaryota</taxon>
        <taxon>Metazoa</taxon>
        <taxon>Ecdysozoa</taxon>
        <taxon>Nematoda</taxon>
        <taxon>Chromadorea</taxon>
        <taxon>Plectida</taxon>
        <taxon>Plectina</taxon>
        <taxon>Plectoidea</taxon>
        <taxon>Plectidae</taxon>
        <taxon>Plectus</taxon>
    </lineage>
</organism>
<comment type="subcellular location">
    <subcellularLocation>
        <location evidence="2">Endosome membrane</location>
        <topology evidence="2">Peripheral membrane protein</topology>
    </subcellularLocation>
    <subcellularLocation>
        <location evidence="1">Late endosome membrane</location>
    </subcellularLocation>
    <subcellularLocation>
        <location evidence="3">Lysosome membrane</location>
        <topology evidence="3">Peripheral membrane protein</topology>
        <orientation evidence="3">Cytoplasmic side</orientation>
    </subcellularLocation>
</comment>
<comment type="similarity">
    <text evidence="4">Belongs to the CDIP1/LITAF family.</text>
</comment>
<reference evidence="11" key="1">
    <citation type="submission" date="2022-11" db="UniProtKB">
        <authorList>
            <consortium name="WormBaseParasite"/>
        </authorList>
    </citation>
    <scope>IDENTIFICATION</scope>
</reference>
<evidence type="ECO:0000256" key="8">
    <source>
        <dbReference type="SAM" id="Phobius"/>
    </source>
</evidence>
<protein>
    <submittedName>
        <fullName evidence="11">LITAF domain-containing protein</fullName>
    </submittedName>
</protein>
<keyword evidence="5" id="KW-0479">Metal-binding</keyword>
<dbReference type="AlphaFoldDB" id="A0A914UKD2"/>
<name>A0A914UKD2_9BILA</name>
<evidence type="ECO:0000313" key="11">
    <source>
        <dbReference type="WBParaSite" id="PSAMB.scaffold10764size3853.g33592.t1"/>
    </source>
</evidence>
<dbReference type="SMART" id="SM00714">
    <property type="entry name" value="LITAF"/>
    <property type="match status" value="1"/>
</dbReference>
<keyword evidence="6" id="KW-0862">Zinc</keyword>
<evidence type="ECO:0000256" key="5">
    <source>
        <dbReference type="ARBA" id="ARBA00022723"/>
    </source>
</evidence>
<dbReference type="WBParaSite" id="PSAMB.scaffold10764size3853.g33592.t1">
    <property type="protein sequence ID" value="PSAMB.scaffold10764size3853.g33592.t1"/>
    <property type="gene ID" value="PSAMB.scaffold10764size3853.g33592"/>
</dbReference>
<feature type="transmembrane region" description="Helical" evidence="8">
    <location>
        <begin position="58"/>
        <end position="80"/>
    </location>
</feature>
<dbReference type="Pfam" id="PF10601">
    <property type="entry name" value="zf-LITAF-like"/>
    <property type="match status" value="1"/>
</dbReference>
<keyword evidence="10" id="KW-1185">Reference proteome</keyword>
<accession>A0A914UKD2</accession>
<dbReference type="PROSITE" id="PS51837">
    <property type="entry name" value="LITAF"/>
    <property type="match status" value="1"/>
</dbReference>
<sequence length="103" mass="11695">MYPNNPPPPGFHPTSPPVPNTIIVGAFHPMLGEYPAQITCPRCQRQVVTEVNYVNGTMVWIFVLVLLFIFFPLMCVPCCIDQCKDVEHFCPSCRNFIGLKKRI</sequence>
<dbReference type="GO" id="GO:0031902">
    <property type="term" value="C:late endosome membrane"/>
    <property type="evidence" value="ECO:0007669"/>
    <property type="project" value="UniProtKB-SubCell"/>
</dbReference>
<evidence type="ECO:0000256" key="7">
    <source>
        <dbReference type="ARBA" id="ARBA00023136"/>
    </source>
</evidence>
<proteinExistence type="inferred from homology"/>
<evidence type="ECO:0000256" key="1">
    <source>
        <dbReference type="ARBA" id="ARBA00004414"/>
    </source>
</evidence>
<evidence type="ECO:0000256" key="2">
    <source>
        <dbReference type="ARBA" id="ARBA00004481"/>
    </source>
</evidence>
<evidence type="ECO:0000256" key="3">
    <source>
        <dbReference type="ARBA" id="ARBA00004630"/>
    </source>
</evidence>
<dbReference type="InterPro" id="IPR006629">
    <property type="entry name" value="LITAF"/>
</dbReference>